<dbReference type="Proteomes" id="UP000236021">
    <property type="component" value="Unassembled WGS sequence"/>
</dbReference>
<accession>A0ABX4W237</accession>
<proteinExistence type="predicted"/>
<dbReference type="RefSeq" id="WP_146031046.1">
    <property type="nucleotide sequence ID" value="NZ_JAMOHT010000027.1"/>
</dbReference>
<protein>
    <submittedName>
        <fullName evidence="1">Uncharacterized protein</fullName>
    </submittedName>
</protein>
<sequence>MDKLVAEGVKAVDQPAERADVLSLAKASWAARLPLAKRLFQSAFIDFAAPAIPEALDTYWLSNSIRMLPENYCQISTSVHLPS</sequence>
<keyword evidence="2" id="KW-1185">Reference proteome</keyword>
<organism evidence="1 2">
    <name type="scientific">Stutzerimonas decontaminans</name>
    <dbReference type="NCBI Taxonomy" id="3022791"/>
    <lineage>
        <taxon>Bacteria</taxon>
        <taxon>Pseudomonadati</taxon>
        <taxon>Pseudomonadota</taxon>
        <taxon>Gammaproteobacteria</taxon>
        <taxon>Pseudomonadales</taxon>
        <taxon>Pseudomonadaceae</taxon>
        <taxon>Stutzerimonas</taxon>
    </lineage>
</organism>
<name>A0ABX4W237_9GAMM</name>
<evidence type="ECO:0000313" key="1">
    <source>
        <dbReference type="EMBL" id="PNF86529.1"/>
    </source>
</evidence>
<comment type="caution">
    <text evidence="1">The sequence shown here is derived from an EMBL/GenBank/DDBJ whole genome shotgun (WGS) entry which is preliminary data.</text>
</comment>
<dbReference type="EMBL" id="POUI01000001">
    <property type="protein sequence ID" value="PNF86529.1"/>
    <property type="molecule type" value="Genomic_DNA"/>
</dbReference>
<evidence type="ECO:0000313" key="2">
    <source>
        <dbReference type="Proteomes" id="UP000236021"/>
    </source>
</evidence>
<reference evidence="1 2" key="1">
    <citation type="submission" date="2018-01" db="EMBL/GenBank/DDBJ databases">
        <title>Denitrification phenotypes of diverse strains of Pseudomonas stutzeri.</title>
        <authorList>
            <person name="Milligan D.A."/>
            <person name="Bergaust L."/>
            <person name="Bakken L.R."/>
            <person name="Frostegard A."/>
        </authorList>
    </citation>
    <scope>NUCLEOTIDE SEQUENCE [LARGE SCALE GENOMIC DNA]</scope>
    <source>
        <strain evidence="1 2">ST27MN3</strain>
    </source>
</reference>
<gene>
    <name evidence="1" type="ORF">CXK93_06975</name>
</gene>